<dbReference type="HOGENOM" id="CLU_2762968_0_0_1"/>
<feature type="signal peptide" evidence="1">
    <location>
        <begin position="1"/>
        <end position="21"/>
    </location>
</feature>
<dbReference type="EMBL" id="CM001881">
    <property type="protein sequence ID" value="EOY24822.1"/>
    <property type="molecule type" value="Genomic_DNA"/>
</dbReference>
<organism evidence="2 3">
    <name type="scientific">Theobroma cacao</name>
    <name type="common">Cacao</name>
    <name type="synonym">Cocoa</name>
    <dbReference type="NCBI Taxonomy" id="3641"/>
    <lineage>
        <taxon>Eukaryota</taxon>
        <taxon>Viridiplantae</taxon>
        <taxon>Streptophyta</taxon>
        <taxon>Embryophyta</taxon>
        <taxon>Tracheophyta</taxon>
        <taxon>Spermatophyta</taxon>
        <taxon>Magnoliopsida</taxon>
        <taxon>eudicotyledons</taxon>
        <taxon>Gunneridae</taxon>
        <taxon>Pentapetalae</taxon>
        <taxon>rosids</taxon>
        <taxon>malvids</taxon>
        <taxon>Malvales</taxon>
        <taxon>Malvaceae</taxon>
        <taxon>Byttnerioideae</taxon>
        <taxon>Theobroma</taxon>
    </lineage>
</organism>
<dbReference type="Gramene" id="EOY24822">
    <property type="protein sequence ID" value="EOY24822"/>
    <property type="gene ID" value="TCM_016314"/>
</dbReference>
<proteinExistence type="predicted"/>
<name>A0A061G6J9_THECC</name>
<reference evidence="2 3" key="1">
    <citation type="journal article" date="2013" name="Genome Biol.">
        <title>The genome sequence of the most widely cultivated cacao type and its use to identify candidate genes regulating pod color.</title>
        <authorList>
            <person name="Motamayor J.C."/>
            <person name="Mockaitis K."/>
            <person name="Schmutz J."/>
            <person name="Haiminen N."/>
            <person name="Iii D.L."/>
            <person name="Cornejo O."/>
            <person name="Findley S.D."/>
            <person name="Zheng P."/>
            <person name="Utro F."/>
            <person name="Royaert S."/>
            <person name="Saski C."/>
            <person name="Jenkins J."/>
            <person name="Podicheti R."/>
            <person name="Zhao M."/>
            <person name="Scheffler B.E."/>
            <person name="Stack J.C."/>
            <person name="Feltus F.A."/>
            <person name="Mustiga G.M."/>
            <person name="Amores F."/>
            <person name="Phillips W."/>
            <person name="Marelli J.P."/>
            <person name="May G.D."/>
            <person name="Shapiro H."/>
            <person name="Ma J."/>
            <person name="Bustamante C.D."/>
            <person name="Schnell R.J."/>
            <person name="Main D."/>
            <person name="Gilbert D."/>
            <person name="Parida L."/>
            <person name="Kuhn D.N."/>
        </authorList>
    </citation>
    <scope>NUCLEOTIDE SEQUENCE [LARGE SCALE GENOMIC DNA]</scope>
    <source>
        <strain evidence="3">cv. Matina 1-6</strain>
    </source>
</reference>
<dbReference type="InParanoid" id="A0A061G6J9"/>
<sequence length="70" mass="8229">METYHCITCHQLSLFVVLCLELQLYKVTMICSNRHLHSLSWLLHYHCRLQQREPSDVPVAAIASQEFDLD</sequence>
<keyword evidence="1" id="KW-0732">Signal</keyword>
<protein>
    <submittedName>
        <fullName evidence="2">Uncharacterized protein</fullName>
    </submittedName>
</protein>
<dbReference type="Proteomes" id="UP000026915">
    <property type="component" value="Chromosome 3"/>
</dbReference>
<gene>
    <name evidence="2" type="ORF">TCM_016314</name>
</gene>
<evidence type="ECO:0000313" key="3">
    <source>
        <dbReference type="Proteomes" id="UP000026915"/>
    </source>
</evidence>
<keyword evidence="3" id="KW-1185">Reference proteome</keyword>
<evidence type="ECO:0000313" key="2">
    <source>
        <dbReference type="EMBL" id="EOY24822.1"/>
    </source>
</evidence>
<evidence type="ECO:0000256" key="1">
    <source>
        <dbReference type="SAM" id="SignalP"/>
    </source>
</evidence>
<dbReference type="AlphaFoldDB" id="A0A061G6J9"/>
<accession>A0A061G6J9</accession>
<feature type="chain" id="PRO_5001598834" evidence="1">
    <location>
        <begin position="22"/>
        <end position="70"/>
    </location>
</feature>